<dbReference type="AlphaFoldDB" id="E1T547"/>
<feature type="transmembrane region" description="Helical" evidence="6">
    <location>
        <begin position="79"/>
        <end position="98"/>
    </location>
</feature>
<feature type="transmembrane region" description="Helical" evidence="6">
    <location>
        <begin position="42"/>
        <end position="59"/>
    </location>
</feature>
<keyword evidence="2" id="KW-1003">Cell membrane</keyword>
<proteinExistence type="predicted"/>
<dbReference type="HOGENOM" id="CLU_054944_0_0_4"/>
<feature type="transmembrane region" description="Helical" evidence="6">
    <location>
        <begin position="240"/>
        <end position="261"/>
    </location>
</feature>
<evidence type="ECO:0000256" key="3">
    <source>
        <dbReference type="ARBA" id="ARBA00022692"/>
    </source>
</evidence>
<keyword evidence="5 6" id="KW-0472">Membrane</keyword>
<evidence type="ECO:0000256" key="1">
    <source>
        <dbReference type="ARBA" id="ARBA00004651"/>
    </source>
</evidence>
<evidence type="ECO:0000256" key="4">
    <source>
        <dbReference type="ARBA" id="ARBA00022989"/>
    </source>
</evidence>
<dbReference type="STRING" id="640512.BC1003_2492"/>
<evidence type="ECO:0000313" key="7">
    <source>
        <dbReference type="EMBL" id="ADN58445.1"/>
    </source>
</evidence>
<keyword evidence="3 6" id="KW-0812">Transmembrane</keyword>
<evidence type="ECO:0000256" key="2">
    <source>
        <dbReference type="ARBA" id="ARBA00022475"/>
    </source>
</evidence>
<organism evidence="7">
    <name type="scientific">Burkholderia sp. (strain CCGE1003)</name>
    <dbReference type="NCBI Taxonomy" id="640512"/>
    <lineage>
        <taxon>Bacteria</taxon>
        <taxon>Pseudomonadati</taxon>
        <taxon>Pseudomonadota</taxon>
        <taxon>Betaproteobacteria</taxon>
        <taxon>Burkholderiales</taxon>
        <taxon>Burkholderiaceae</taxon>
        <taxon>Burkholderia</taxon>
    </lineage>
</organism>
<comment type="subcellular location">
    <subcellularLocation>
        <location evidence="1">Cell membrane</location>
        <topology evidence="1">Multi-pass membrane protein</topology>
    </subcellularLocation>
</comment>
<evidence type="ECO:0000256" key="5">
    <source>
        <dbReference type="ARBA" id="ARBA00023136"/>
    </source>
</evidence>
<sequence>MNLFYWLDPWEFSPTVVIALLVPAMLFLRGARKAKVSAARRISFWFGLVALYVALHTRLDYFFEHEFFMHRAQHLVLHHLGPFFIALSYPGAALRAGIPFGWRQRFVRPAFAMPAVRKLLDVVMHPVVAVVLFVGLIYFWLLSPIHFVAMLDWRLYRVMNWSMVIDGLLFWWLVLDPRPAPPARLSPGKRVLVVIAAIPPQIVLGALIFFTPRELYPIYSICGRAFTWLSPMRDQQIGGLLLWIPGSMMSVIGALVALRHWMRLSARGRLRGERHAVAGNAARAADATNASNAGNATHPANATNATNALAAKAAAASRAGRA</sequence>
<dbReference type="EMBL" id="CP002217">
    <property type="protein sequence ID" value="ADN58445.1"/>
    <property type="molecule type" value="Genomic_DNA"/>
</dbReference>
<feature type="transmembrane region" description="Helical" evidence="6">
    <location>
        <begin position="153"/>
        <end position="175"/>
    </location>
</feature>
<evidence type="ECO:0000256" key="6">
    <source>
        <dbReference type="SAM" id="Phobius"/>
    </source>
</evidence>
<protein>
    <submittedName>
        <fullName evidence="7">Cytochrome c oxidase caa3-type, assembly factor CtaG-related protein</fullName>
    </submittedName>
</protein>
<reference evidence="7" key="1">
    <citation type="submission" date="2010-09" db="EMBL/GenBank/DDBJ databases">
        <title>Complete sequence of chromosome1 of Burkholderia sp. CCGE1003.</title>
        <authorList>
            <consortium name="US DOE Joint Genome Institute"/>
            <person name="Lucas S."/>
            <person name="Copeland A."/>
            <person name="Lapidus A."/>
            <person name="Cheng J.-F."/>
            <person name="Bruce D."/>
            <person name="Goodwin L."/>
            <person name="Pitluck S."/>
            <person name="Daligault H."/>
            <person name="Davenport K."/>
            <person name="Detter J.C."/>
            <person name="Han C."/>
            <person name="Tapia R."/>
            <person name="Land M."/>
            <person name="Hauser L."/>
            <person name="Jeffries C."/>
            <person name="Kyrpides N."/>
            <person name="Ivanova N."/>
            <person name="Ovchinnikova G."/>
            <person name="Martinez-Romero E."/>
            <person name="Rogel M.A."/>
            <person name="Auchtung J."/>
            <person name="Tiedje J.M."/>
            <person name="Woyke T."/>
        </authorList>
    </citation>
    <scope>NUCLEOTIDE SEQUENCE</scope>
    <source>
        <strain evidence="7">CCGE1003</strain>
    </source>
</reference>
<gene>
    <name evidence="7" type="ordered locus">BC1003_2492</name>
</gene>
<dbReference type="OrthoDB" id="9808789at2"/>
<accession>E1T547</accession>
<dbReference type="InterPro" id="IPR019108">
    <property type="entry name" value="Caa3_assmbl_CtaG-rel"/>
</dbReference>
<dbReference type="GO" id="GO:0005886">
    <property type="term" value="C:plasma membrane"/>
    <property type="evidence" value="ECO:0007669"/>
    <property type="project" value="UniProtKB-SubCell"/>
</dbReference>
<dbReference type="Pfam" id="PF09678">
    <property type="entry name" value="Caa3_CtaG"/>
    <property type="match status" value="1"/>
</dbReference>
<feature type="transmembrane region" description="Helical" evidence="6">
    <location>
        <begin position="119"/>
        <end position="141"/>
    </location>
</feature>
<name>E1T547_BURSG</name>
<dbReference type="eggNOG" id="COG3336">
    <property type="taxonomic scope" value="Bacteria"/>
</dbReference>
<dbReference type="KEGG" id="bgf:BC1003_2492"/>
<keyword evidence="4 6" id="KW-1133">Transmembrane helix</keyword>
<feature type="transmembrane region" description="Helical" evidence="6">
    <location>
        <begin position="191"/>
        <end position="210"/>
    </location>
</feature>
<feature type="transmembrane region" description="Helical" evidence="6">
    <location>
        <begin position="12"/>
        <end position="30"/>
    </location>
</feature>